<keyword evidence="2" id="KW-1185">Reference proteome</keyword>
<name>A0A1D7QUE5_9BACI</name>
<dbReference type="PIRSF" id="PIRSF034303">
    <property type="entry name" value="DUF1694"/>
    <property type="match status" value="1"/>
</dbReference>
<dbReference type="Gene3D" id="3.30.1330.30">
    <property type="match status" value="1"/>
</dbReference>
<evidence type="ECO:0000313" key="2">
    <source>
        <dbReference type="Proteomes" id="UP000094463"/>
    </source>
</evidence>
<organism evidence="1 2">
    <name type="scientific">Salisediminibacterium beveridgei</name>
    <dbReference type="NCBI Taxonomy" id="632773"/>
    <lineage>
        <taxon>Bacteria</taxon>
        <taxon>Bacillati</taxon>
        <taxon>Bacillota</taxon>
        <taxon>Bacilli</taxon>
        <taxon>Bacillales</taxon>
        <taxon>Bacillaceae</taxon>
        <taxon>Salisediminibacterium</taxon>
    </lineage>
</organism>
<proteinExistence type="predicted"/>
<dbReference type="EMBL" id="CP012502">
    <property type="protein sequence ID" value="AOM82633.1"/>
    <property type="molecule type" value="Genomic_DNA"/>
</dbReference>
<sequence>MNQKLEQILSEGIYGKPDLKPEEKALFLSNFAERVIIALTRSQVRKRGTYSQMGEAMTKHKNARLYINGAMNYTFYSDYIQLANRHRVPFTIINDSKSSPVGALLAEDHATREQPEFIKDDLYRYDIQS</sequence>
<dbReference type="OrthoDB" id="95278at2"/>
<evidence type="ECO:0000313" key="1">
    <source>
        <dbReference type="EMBL" id="AOM82633.1"/>
    </source>
</evidence>
<gene>
    <name evidence="1" type="ORF">BBEV_1268</name>
</gene>
<protein>
    <recommendedName>
        <fullName evidence="3">DUF1694 domain-containing protein</fullName>
    </recommendedName>
</protein>
<dbReference type="SUPFAM" id="SSF160515">
    <property type="entry name" value="YueI-like"/>
    <property type="match status" value="1"/>
</dbReference>
<dbReference type="KEGG" id="bbev:BBEV_1268"/>
<reference evidence="1 2" key="1">
    <citation type="submission" date="2015-08" db="EMBL/GenBank/DDBJ databases">
        <title>The complete genome sequence of Bacillus beveridgei MLTeJB.</title>
        <authorList>
            <person name="Hanson T.E."/>
            <person name="Mesa C."/>
            <person name="Basesman S.M."/>
            <person name="Oremland R.S."/>
        </authorList>
    </citation>
    <scope>NUCLEOTIDE SEQUENCE [LARGE SCALE GENOMIC DNA]</scope>
    <source>
        <strain evidence="1 2">MLTeJB</strain>
    </source>
</reference>
<dbReference type="AlphaFoldDB" id="A0A1D7QUE5"/>
<evidence type="ECO:0008006" key="3">
    <source>
        <dbReference type="Google" id="ProtNLM"/>
    </source>
</evidence>
<dbReference type="InterPro" id="IPR029064">
    <property type="entry name" value="Ribosomal_eL30-like_sf"/>
</dbReference>
<dbReference type="Proteomes" id="UP000094463">
    <property type="component" value="Chromosome"/>
</dbReference>
<dbReference type="PATRIC" id="fig|632773.3.peg.1341"/>
<dbReference type="RefSeq" id="WP_069364699.1">
    <property type="nucleotide sequence ID" value="NZ_CP012502.1"/>
</dbReference>
<dbReference type="InterPro" id="IPR012543">
    <property type="entry name" value="DUF1694"/>
</dbReference>
<dbReference type="Pfam" id="PF07997">
    <property type="entry name" value="DUF1694"/>
    <property type="match status" value="1"/>
</dbReference>
<accession>A0A1D7QUE5</accession>
<dbReference type="STRING" id="632773.BBEV_1268"/>